<organism evidence="1 2">
    <name type="scientific">Acetobacterium wieringae</name>
    <dbReference type="NCBI Taxonomy" id="52694"/>
    <lineage>
        <taxon>Bacteria</taxon>
        <taxon>Bacillati</taxon>
        <taxon>Bacillota</taxon>
        <taxon>Clostridia</taxon>
        <taxon>Eubacteriales</taxon>
        <taxon>Eubacteriaceae</taxon>
        <taxon>Acetobacterium</taxon>
    </lineage>
</organism>
<dbReference type="EMBL" id="LKEU01000050">
    <property type="protein sequence ID" value="OFV69041.1"/>
    <property type="molecule type" value="Genomic_DNA"/>
</dbReference>
<accession>A0A1F2PEF5</accession>
<sequence length="74" mass="8534">MKLRDLLKFIDTSLTLETMGVKEKHESKSALTQEQMNCMVKSIETDEGNLLIKLVDPKQTNALEQYEYCFECGM</sequence>
<comment type="caution">
    <text evidence="1">The sequence shown here is derived from an EMBL/GenBank/DDBJ whole genome shotgun (WGS) entry which is preliminary data.</text>
</comment>
<protein>
    <submittedName>
        <fullName evidence="1">Uncharacterized protein</fullName>
    </submittedName>
</protein>
<gene>
    <name evidence="1" type="ORF">ACWI_35790</name>
</gene>
<reference evidence="1 2" key="1">
    <citation type="submission" date="2015-09" db="EMBL/GenBank/DDBJ databases">
        <title>Genome sequence of Acetobacterium wieringae DSM 1911.</title>
        <authorList>
            <person name="Poehlein A."/>
            <person name="Bengelsdorf F.R."/>
            <person name="Schiel-Bengelsdorf B."/>
            <person name="Duerre P."/>
            <person name="Daniel R."/>
        </authorList>
    </citation>
    <scope>NUCLEOTIDE SEQUENCE [LARGE SCALE GENOMIC DNA]</scope>
    <source>
        <strain evidence="1 2">DSM 1911</strain>
    </source>
</reference>
<evidence type="ECO:0000313" key="1">
    <source>
        <dbReference type="EMBL" id="OFV69041.1"/>
    </source>
</evidence>
<proteinExistence type="predicted"/>
<dbReference type="AlphaFoldDB" id="A0A1F2PEF5"/>
<evidence type="ECO:0000313" key="2">
    <source>
        <dbReference type="Proteomes" id="UP000176244"/>
    </source>
</evidence>
<dbReference type="Proteomes" id="UP000176244">
    <property type="component" value="Unassembled WGS sequence"/>
</dbReference>
<name>A0A1F2PEF5_9FIRM</name>
<dbReference type="RefSeq" id="WP_070372804.1">
    <property type="nucleotide sequence ID" value="NZ_LKEU01000050.1"/>
</dbReference>